<evidence type="ECO:0000256" key="6">
    <source>
        <dbReference type="ARBA" id="ARBA00022884"/>
    </source>
</evidence>
<comment type="caution">
    <text evidence="10">Lacks conserved residue(s) required for the propagation of feature annotation.</text>
</comment>
<dbReference type="GO" id="GO:0004831">
    <property type="term" value="F:tyrosine-tRNA ligase activity"/>
    <property type="evidence" value="ECO:0007669"/>
    <property type="project" value="UniProtKB-UniRule"/>
</dbReference>
<dbReference type="CDD" id="cd00805">
    <property type="entry name" value="TyrRS_core"/>
    <property type="match status" value="1"/>
</dbReference>
<dbReference type="GO" id="GO:0003723">
    <property type="term" value="F:RNA binding"/>
    <property type="evidence" value="ECO:0007669"/>
    <property type="project" value="UniProtKB-KW"/>
</dbReference>
<evidence type="ECO:0000256" key="10">
    <source>
        <dbReference type="HAMAP-Rule" id="MF_02007"/>
    </source>
</evidence>
<sequence length="406" mass="46125">MLSAEEQLKELKRGTDEIISEEELLKKLERSLETGKPLRIKAGFDPSCPDIHIGNAVPIRKLKQFQELGHQVIFLIGDFTGLIGDPSEQSDARKRLSREEVKENAETYKEQIFKILDPDKTLIDFNSRWCSPLKFEDVLELASMYTVARLLERDDFMGRYKSGKPISMLEFLYPLVQGYDSVMLKADVELGGTDQKWNCLVAREIQRGYGQEPEVVITLPLLVGTDGTQKMSKSYGNYIGISEPPREIFGKAMSIPDELICSYFELATDITTDELEEIRGEIMAKISNPKDLKVRLAETLVTMYHSKGAASVARKEFEKVFKEKGLPDEIETLRLKWDEKSIWIVKLLTEAGLAESSGEARRLVSQGGVYIDNTRIKDLNMMVTLNKDFILKVGKRRFVRVSPVSK</sequence>
<evidence type="ECO:0000256" key="3">
    <source>
        <dbReference type="ARBA" id="ARBA00022598"/>
    </source>
</evidence>
<keyword evidence="8 10" id="KW-0030">Aminoacyl-tRNA synthetase</keyword>
<dbReference type="Proteomes" id="UP000315525">
    <property type="component" value="Unassembled WGS sequence"/>
</dbReference>
<evidence type="ECO:0000256" key="2">
    <source>
        <dbReference type="ARBA" id="ARBA00022490"/>
    </source>
</evidence>
<gene>
    <name evidence="10" type="primary">tyrS</name>
    <name evidence="13" type="ORF">E3J62_11075</name>
</gene>
<dbReference type="SUPFAM" id="SSF52374">
    <property type="entry name" value="Nucleotidylyl transferase"/>
    <property type="match status" value="1"/>
</dbReference>
<keyword evidence="5 10" id="KW-0067">ATP-binding</keyword>
<dbReference type="GO" id="GO:0005524">
    <property type="term" value="F:ATP binding"/>
    <property type="evidence" value="ECO:0007669"/>
    <property type="project" value="UniProtKB-UniRule"/>
</dbReference>
<dbReference type="InterPro" id="IPR014729">
    <property type="entry name" value="Rossmann-like_a/b/a_fold"/>
</dbReference>
<dbReference type="InterPro" id="IPR024088">
    <property type="entry name" value="Tyr-tRNA-ligase_bac-type"/>
</dbReference>
<comment type="subcellular location">
    <subcellularLocation>
        <location evidence="10">Cytoplasm</location>
    </subcellularLocation>
</comment>
<keyword evidence="3 10" id="KW-0436">Ligase</keyword>
<dbReference type="Pfam" id="PF00579">
    <property type="entry name" value="tRNA-synt_1b"/>
    <property type="match status" value="1"/>
</dbReference>
<evidence type="ECO:0000256" key="4">
    <source>
        <dbReference type="ARBA" id="ARBA00022741"/>
    </source>
</evidence>
<feature type="domain" description="RNA-binding S4" evidence="12">
    <location>
        <begin position="342"/>
        <end position="403"/>
    </location>
</feature>
<feature type="short sequence motif" description="'KMSKS' region" evidence="10">
    <location>
        <begin position="230"/>
        <end position="234"/>
    </location>
</feature>
<dbReference type="AlphaFoldDB" id="A0A523UPF2"/>
<dbReference type="GO" id="GO:0006437">
    <property type="term" value="P:tyrosyl-tRNA aminoacylation"/>
    <property type="evidence" value="ECO:0007669"/>
    <property type="project" value="UniProtKB-UniRule"/>
</dbReference>
<dbReference type="GO" id="GO:0005829">
    <property type="term" value="C:cytosol"/>
    <property type="evidence" value="ECO:0007669"/>
    <property type="project" value="TreeGrafter"/>
</dbReference>
<dbReference type="Gene3D" id="1.10.240.10">
    <property type="entry name" value="Tyrosyl-Transfer RNA Synthetase"/>
    <property type="match status" value="1"/>
</dbReference>
<name>A0A523UPF2_UNCT6</name>
<evidence type="ECO:0000313" key="14">
    <source>
        <dbReference type="Proteomes" id="UP000315525"/>
    </source>
</evidence>
<dbReference type="InterPro" id="IPR024108">
    <property type="entry name" value="Tyr-tRNA-ligase_bac_2"/>
</dbReference>
<comment type="function">
    <text evidence="10">Catalyzes the attachment of tyrosine to tRNA(Tyr) in a two-step reaction: tyrosine is first activated by ATP to form Tyr-AMP and then transferred to the acceptor end of tRNA(Tyr).</text>
</comment>
<organism evidence="13 14">
    <name type="scientific">candidate division TA06 bacterium</name>
    <dbReference type="NCBI Taxonomy" id="2250710"/>
    <lineage>
        <taxon>Bacteria</taxon>
        <taxon>Bacteria division TA06</taxon>
    </lineage>
</organism>
<comment type="caution">
    <text evidence="13">The sequence shown here is derived from an EMBL/GenBank/DDBJ whole genome shotgun (WGS) entry which is preliminary data.</text>
</comment>
<reference evidence="13 14" key="1">
    <citation type="submission" date="2019-03" db="EMBL/GenBank/DDBJ databases">
        <title>Metabolic potential of uncultured bacteria and archaea associated with petroleum seepage in deep-sea sediments.</title>
        <authorList>
            <person name="Dong X."/>
            <person name="Hubert C."/>
        </authorList>
    </citation>
    <scope>NUCLEOTIDE SEQUENCE [LARGE SCALE GENOMIC DNA]</scope>
    <source>
        <strain evidence="13">E44_bin18</strain>
    </source>
</reference>
<dbReference type="Gene3D" id="3.10.290.10">
    <property type="entry name" value="RNA-binding S4 domain"/>
    <property type="match status" value="1"/>
</dbReference>
<evidence type="ECO:0000256" key="11">
    <source>
        <dbReference type="PROSITE-ProRule" id="PRU00182"/>
    </source>
</evidence>
<feature type="binding site" evidence="10">
    <location>
        <position position="233"/>
    </location>
    <ligand>
        <name>ATP</name>
        <dbReference type="ChEBI" id="CHEBI:30616"/>
    </ligand>
</feature>
<dbReference type="EMBL" id="SOJN01000135">
    <property type="protein sequence ID" value="TET44181.1"/>
    <property type="molecule type" value="Genomic_DNA"/>
</dbReference>
<keyword evidence="7 10" id="KW-0648">Protein biosynthesis</keyword>
<keyword evidence="6 11" id="KW-0694">RNA-binding</keyword>
<dbReference type="SMART" id="SM00363">
    <property type="entry name" value="S4"/>
    <property type="match status" value="1"/>
</dbReference>
<dbReference type="InterPro" id="IPR002305">
    <property type="entry name" value="aa-tRNA-synth_Ic"/>
</dbReference>
<comment type="similarity">
    <text evidence="10">Belongs to the class-I aminoacyl-tRNA synthetase family. TyrS type 2 subfamily.</text>
</comment>
<dbReference type="FunFam" id="3.10.290.10:FF:000022">
    <property type="entry name" value="Tyrosine--tRNA ligase"/>
    <property type="match status" value="1"/>
</dbReference>
<dbReference type="EC" id="6.1.1.1" evidence="10"/>
<protein>
    <recommendedName>
        <fullName evidence="10">Tyrosine--tRNA ligase</fullName>
        <ecNumber evidence="10">6.1.1.1</ecNumber>
    </recommendedName>
    <alternativeName>
        <fullName evidence="10">Tyrosyl-tRNA synthetase</fullName>
        <shortName evidence="10">TyrRS</shortName>
    </alternativeName>
</protein>
<accession>A0A523UPF2</accession>
<dbReference type="PANTHER" id="PTHR11766:SF1">
    <property type="entry name" value="TYROSINE--TRNA LIGASE"/>
    <property type="match status" value="1"/>
</dbReference>
<proteinExistence type="inferred from homology"/>
<dbReference type="HAMAP" id="MF_02007">
    <property type="entry name" value="Tyr_tRNA_synth_type2"/>
    <property type="match status" value="1"/>
</dbReference>
<dbReference type="Pfam" id="PF01479">
    <property type="entry name" value="S4"/>
    <property type="match status" value="1"/>
</dbReference>
<evidence type="ECO:0000256" key="9">
    <source>
        <dbReference type="ARBA" id="ARBA00048248"/>
    </source>
</evidence>
<dbReference type="NCBIfam" id="TIGR00234">
    <property type="entry name" value="tyrS"/>
    <property type="match status" value="1"/>
</dbReference>
<dbReference type="SUPFAM" id="SSF55174">
    <property type="entry name" value="Alpha-L RNA-binding motif"/>
    <property type="match status" value="1"/>
</dbReference>
<dbReference type="FunFam" id="3.40.50.620:FF:000061">
    <property type="entry name" value="Tyrosine--tRNA ligase"/>
    <property type="match status" value="1"/>
</dbReference>
<dbReference type="InterPro" id="IPR036986">
    <property type="entry name" value="S4_RNA-bd_sf"/>
</dbReference>
<dbReference type="PANTHER" id="PTHR11766">
    <property type="entry name" value="TYROSYL-TRNA SYNTHETASE"/>
    <property type="match status" value="1"/>
</dbReference>
<comment type="catalytic activity">
    <reaction evidence="9 10">
        <text>tRNA(Tyr) + L-tyrosine + ATP = L-tyrosyl-tRNA(Tyr) + AMP + diphosphate + H(+)</text>
        <dbReference type="Rhea" id="RHEA:10220"/>
        <dbReference type="Rhea" id="RHEA-COMP:9706"/>
        <dbReference type="Rhea" id="RHEA-COMP:9707"/>
        <dbReference type="ChEBI" id="CHEBI:15378"/>
        <dbReference type="ChEBI" id="CHEBI:30616"/>
        <dbReference type="ChEBI" id="CHEBI:33019"/>
        <dbReference type="ChEBI" id="CHEBI:58315"/>
        <dbReference type="ChEBI" id="CHEBI:78442"/>
        <dbReference type="ChEBI" id="CHEBI:78536"/>
        <dbReference type="ChEBI" id="CHEBI:456215"/>
        <dbReference type="EC" id="6.1.1.1"/>
    </reaction>
</comment>
<dbReference type="InterPro" id="IPR002307">
    <property type="entry name" value="Tyr-tRNA-ligase"/>
</dbReference>
<evidence type="ECO:0000256" key="8">
    <source>
        <dbReference type="ARBA" id="ARBA00023146"/>
    </source>
</evidence>
<evidence type="ECO:0000313" key="13">
    <source>
        <dbReference type="EMBL" id="TET44181.1"/>
    </source>
</evidence>
<dbReference type="InterPro" id="IPR002942">
    <property type="entry name" value="S4_RNA-bd"/>
</dbReference>
<evidence type="ECO:0000256" key="5">
    <source>
        <dbReference type="ARBA" id="ARBA00022840"/>
    </source>
</evidence>
<dbReference type="PRINTS" id="PR01040">
    <property type="entry name" value="TRNASYNTHTYR"/>
</dbReference>
<comment type="subunit">
    <text evidence="1 10">Homodimer.</text>
</comment>
<evidence type="ECO:0000256" key="1">
    <source>
        <dbReference type="ARBA" id="ARBA00011738"/>
    </source>
</evidence>
<keyword evidence="2 10" id="KW-0963">Cytoplasm</keyword>
<dbReference type="Gene3D" id="3.40.50.620">
    <property type="entry name" value="HUPs"/>
    <property type="match status" value="1"/>
</dbReference>
<evidence type="ECO:0000259" key="12">
    <source>
        <dbReference type="SMART" id="SM00363"/>
    </source>
</evidence>
<dbReference type="PROSITE" id="PS50889">
    <property type="entry name" value="S4"/>
    <property type="match status" value="1"/>
</dbReference>
<keyword evidence="4 10" id="KW-0547">Nucleotide-binding</keyword>
<evidence type="ECO:0000256" key="7">
    <source>
        <dbReference type="ARBA" id="ARBA00022917"/>
    </source>
</evidence>
<dbReference type="CDD" id="cd00165">
    <property type="entry name" value="S4"/>
    <property type="match status" value="1"/>
</dbReference>